<comment type="caution">
    <text evidence="2">The sequence shown here is derived from an EMBL/GenBank/DDBJ whole genome shotgun (WGS) entry which is preliminary data.</text>
</comment>
<dbReference type="EMBL" id="MRCB01000018">
    <property type="protein sequence ID" value="OKH21755.1"/>
    <property type="molecule type" value="Genomic_DNA"/>
</dbReference>
<evidence type="ECO:0000313" key="2">
    <source>
        <dbReference type="EMBL" id="OKH21755.1"/>
    </source>
</evidence>
<feature type="compositionally biased region" description="Basic and acidic residues" evidence="1">
    <location>
        <begin position="64"/>
        <end position="85"/>
    </location>
</feature>
<organism evidence="2 3">
    <name type="scientific">Hydrococcus rivularis NIES-593</name>
    <dbReference type="NCBI Taxonomy" id="1921803"/>
    <lineage>
        <taxon>Bacteria</taxon>
        <taxon>Bacillati</taxon>
        <taxon>Cyanobacteriota</taxon>
        <taxon>Cyanophyceae</taxon>
        <taxon>Pleurocapsales</taxon>
        <taxon>Hydrococcaceae</taxon>
        <taxon>Hydrococcus</taxon>
    </lineage>
</organism>
<dbReference type="Proteomes" id="UP000186868">
    <property type="component" value="Unassembled WGS sequence"/>
</dbReference>
<keyword evidence="3" id="KW-1185">Reference proteome</keyword>
<name>A0A1U7HDY7_9CYAN</name>
<dbReference type="AlphaFoldDB" id="A0A1U7HDY7"/>
<protein>
    <submittedName>
        <fullName evidence="2">Uncharacterized protein</fullName>
    </submittedName>
</protein>
<accession>A0A1U7HDY7</accession>
<gene>
    <name evidence="2" type="ORF">NIES593_15140</name>
</gene>
<reference evidence="2 3" key="1">
    <citation type="submission" date="2016-11" db="EMBL/GenBank/DDBJ databases">
        <title>Draft Genome Sequences of Nine Cyanobacterial Strains from Diverse Habitats.</title>
        <authorList>
            <person name="Zhu T."/>
            <person name="Hou S."/>
            <person name="Lu X."/>
            <person name="Hess W.R."/>
        </authorList>
    </citation>
    <scope>NUCLEOTIDE SEQUENCE [LARGE SCALE GENOMIC DNA]</scope>
    <source>
        <strain evidence="2 3">NIES-593</strain>
    </source>
</reference>
<feature type="region of interest" description="Disordered" evidence="1">
    <location>
        <begin position="62"/>
        <end position="85"/>
    </location>
</feature>
<evidence type="ECO:0000313" key="3">
    <source>
        <dbReference type="Proteomes" id="UP000186868"/>
    </source>
</evidence>
<dbReference type="STRING" id="1921803.NIES593_15140"/>
<sequence length="132" mass="15230">MQPTSIPEIFNLEISDGRHFWLWSLLRKFVYINRIVATIDNFKSQRFRQCCARDCHLAWMQSQSERRSKEQPEKEAEVSPRDRPPVRVISAKTRATNGAIGLLEHPVAKPILTFGAGLNFLVKMPIFRFSSA</sequence>
<evidence type="ECO:0000256" key="1">
    <source>
        <dbReference type="SAM" id="MobiDB-lite"/>
    </source>
</evidence>
<proteinExistence type="predicted"/>